<dbReference type="AlphaFoldDB" id="A0A7Y9I692"/>
<dbReference type="GO" id="GO:0097367">
    <property type="term" value="F:carbohydrate derivative binding"/>
    <property type="evidence" value="ECO:0007669"/>
    <property type="project" value="InterPro"/>
</dbReference>
<dbReference type="Pfam" id="PF01380">
    <property type="entry name" value="SIS"/>
    <property type="match status" value="1"/>
</dbReference>
<keyword evidence="3" id="KW-0804">Transcription</keyword>
<evidence type="ECO:0000259" key="4">
    <source>
        <dbReference type="PROSITE" id="PS51071"/>
    </source>
</evidence>
<dbReference type="CDD" id="cd05013">
    <property type="entry name" value="SIS_RpiR"/>
    <property type="match status" value="1"/>
</dbReference>
<dbReference type="Proteomes" id="UP000569914">
    <property type="component" value="Unassembled WGS sequence"/>
</dbReference>
<reference evidence="6 7" key="1">
    <citation type="submission" date="2020-07" db="EMBL/GenBank/DDBJ databases">
        <title>Sequencing the genomes of 1000 actinobacteria strains.</title>
        <authorList>
            <person name="Klenk H.-P."/>
        </authorList>
    </citation>
    <scope>NUCLEOTIDE SEQUENCE [LARGE SCALE GENOMIC DNA]</scope>
    <source>
        <strain evidence="6 7">DSM 22083</strain>
    </source>
</reference>
<dbReference type="InterPro" id="IPR047640">
    <property type="entry name" value="RpiR-like"/>
</dbReference>
<gene>
    <name evidence="6" type="ORF">BKA15_002139</name>
</gene>
<proteinExistence type="predicted"/>
<dbReference type="InterPro" id="IPR035472">
    <property type="entry name" value="RpiR-like_SIS"/>
</dbReference>
<dbReference type="SUPFAM" id="SSF46689">
    <property type="entry name" value="Homeodomain-like"/>
    <property type="match status" value="1"/>
</dbReference>
<dbReference type="InterPro" id="IPR001347">
    <property type="entry name" value="SIS_dom"/>
</dbReference>
<keyword evidence="7" id="KW-1185">Reference proteome</keyword>
<keyword evidence="1" id="KW-0805">Transcription regulation</keyword>
<dbReference type="InterPro" id="IPR009057">
    <property type="entry name" value="Homeodomain-like_sf"/>
</dbReference>
<feature type="domain" description="SIS" evidence="5">
    <location>
        <begin position="127"/>
        <end position="266"/>
    </location>
</feature>
<evidence type="ECO:0000313" key="6">
    <source>
        <dbReference type="EMBL" id="NYE70810.1"/>
    </source>
</evidence>
<dbReference type="GO" id="GO:0003677">
    <property type="term" value="F:DNA binding"/>
    <property type="evidence" value="ECO:0007669"/>
    <property type="project" value="UniProtKB-KW"/>
</dbReference>
<protein>
    <submittedName>
        <fullName evidence="6">DNA-binding MurR/RpiR family transcriptional regulator</fullName>
    </submittedName>
</protein>
<evidence type="ECO:0000256" key="3">
    <source>
        <dbReference type="ARBA" id="ARBA00023163"/>
    </source>
</evidence>
<dbReference type="PROSITE" id="PS51464">
    <property type="entry name" value="SIS"/>
    <property type="match status" value="1"/>
</dbReference>
<accession>A0A7Y9I692</accession>
<dbReference type="PANTHER" id="PTHR30514">
    <property type="entry name" value="GLUCOKINASE"/>
    <property type="match status" value="1"/>
</dbReference>
<dbReference type="InterPro" id="IPR036388">
    <property type="entry name" value="WH-like_DNA-bd_sf"/>
</dbReference>
<keyword evidence="2 6" id="KW-0238">DNA-binding</keyword>
<organism evidence="6 7">
    <name type="scientific">Microlunatus parietis</name>
    <dbReference type="NCBI Taxonomy" id="682979"/>
    <lineage>
        <taxon>Bacteria</taxon>
        <taxon>Bacillati</taxon>
        <taxon>Actinomycetota</taxon>
        <taxon>Actinomycetes</taxon>
        <taxon>Propionibacteriales</taxon>
        <taxon>Propionibacteriaceae</taxon>
        <taxon>Microlunatus</taxon>
    </lineage>
</organism>
<dbReference type="InterPro" id="IPR000281">
    <property type="entry name" value="HTH_RpiR"/>
</dbReference>
<dbReference type="PROSITE" id="PS51071">
    <property type="entry name" value="HTH_RPIR"/>
    <property type="match status" value="1"/>
</dbReference>
<dbReference type="InterPro" id="IPR046348">
    <property type="entry name" value="SIS_dom_sf"/>
</dbReference>
<dbReference type="PANTHER" id="PTHR30514:SF1">
    <property type="entry name" value="HTH-TYPE TRANSCRIPTIONAL REGULATOR HEXR-RELATED"/>
    <property type="match status" value="1"/>
</dbReference>
<evidence type="ECO:0000259" key="5">
    <source>
        <dbReference type="PROSITE" id="PS51464"/>
    </source>
</evidence>
<dbReference type="RefSeq" id="WP_179750547.1">
    <property type="nucleotide sequence ID" value="NZ_JACCBU010000001.1"/>
</dbReference>
<dbReference type="Pfam" id="PF01418">
    <property type="entry name" value="HTH_6"/>
    <property type="match status" value="1"/>
</dbReference>
<evidence type="ECO:0000256" key="2">
    <source>
        <dbReference type="ARBA" id="ARBA00023125"/>
    </source>
</evidence>
<dbReference type="Gene3D" id="1.10.10.10">
    <property type="entry name" value="Winged helix-like DNA-binding domain superfamily/Winged helix DNA-binding domain"/>
    <property type="match status" value="1"/>
</dbReference>
<dbReference type="GO" id="GO:1901135">
    <property type="term" value="P:carbohydrate derivative metabolic process"/>
    <property type="evidence" value="ECO:0007669"/>
    <property type="project" value="InterPro"/>
</dbReference>
<dbReference type="EMBL" id="JACCBU010000001">
    <property type="protein sequence ID" value="NYE70810.1"/>
    <property type="molecule type" value="Genomic_DNA"/>
</dbReference>
<name>A0A7Y9I692_9ACTN</name>
<comment type="caution">
    <text evidence="6">The sequence shown here is derived from an EMBL/GenBank/DDBJ whole genome shotgun (WGS) entry which is preliminary data.</text>
</comment>
<evidence type="ECO:0000313" key="7">
    <source>
        <dbReference type="Proteomes" id="UP000569914"/>
    </source>
</evidence>
<evidence type="ECO:0000256" key="1">
    <source>
        <dbReference type="ARBA" id="ARBA00023015"/>
    </source>
</evidence>
<dbReference type="GO" id="GO:0003700">
    <property type="term" value="F:DNA-binding transcription factor activity"/>
    <property type="evidence" value="ECO:0007669"/>
    <property type="project" value="InterPro"/>
</dbReference>
<dbReference type="Gene3D" id="3.40.50.10490">
    <property type="entry name" value="Glucose-6-phosphate isomerase like protein, domain 1"/>
    <property type="match status" value="1"/>
</dbReference>
<dbReference type="SUPFAM" id="SSF53697">
    <property type="entry name" value="SIS domain"/>
    <property type="match status" value="1"/>
</dbReference>
<feature type="domain" description="HTH rpiR-type" evidence="4">
    <location>
        <begin position="2"/>
        <end position="78"/>
    </location>
</feature>
<sequence>MDAPLKSIKDLLPELAGASRRVAELILEQPDLAGRSSITSLAAAAETSPATLTRLAAALGYEGFPALRAAIATDHGRDLQAGWEADIGTTITPTDAPGRVLDVLAGTHAQALRAAVAAIDLDVAGRLADLIVDAGRIAIFGEWGDAIPAEELQIRLLRIGRPAWFHRGYQEAMVAARLLGPGDVALAISRSGEHRDGVRFLGRAAEAGAAAAVITGSTSSTMARQAELVIDTGIRDGPDWTGYFAGRATDTLAAGLIFVLVAQRTPDSLGMPINTIDQE</sequence>